<proteinExistence type="predicted"/>
<evidence type="ECO:0008006" key="4">
    <source>
        <dbReference type="Google" id="ProtNLM"/>
    </source>
</evidence>
<sequence>MYTTQLDNGIGNIYATEPKAYYAEYPAPYQQRRYLVQGAIATLFVTTLVLVSFAVS</sequence>
<dbReference type="InterPro" id="IPR048028">
    <property type="entry name" value="Psb34-like"/>
</dbReference>
<keyword evidence="3" id="KW-1185">Reference proteome</keyword>
<feature type="transmembrane region" description="Helical" evidence="1">
    <location>
        <begin position="34"/>
        <end position="55"/>
    </location>
</feature>
<keyword evidence="2" id="KW-0614">Plasmid</keyword>
<name>B7KMS9_GLOC7</name>
<gene>
    <name evidence="2" type="ordered locus">PCC7424_5534</name>
</gene>
<accession>B7KMS9</accession>
<organism evidence="2 3">
    <name type="scientific">Gloeothece citriformis (strain PCC 7424)</name>
    <name type="common">Cyanothece sp. (strain PCC 7424)</name>
    <dbReference type="NCBI Taxonomy" id="65393"/>
    <lineage>
        <taxon>Bacteria</taxon>
        <taxon>Bacillati</taxon>
        <taxon>Cyanobacteriota</taxon>
        <taxon>Cyanophyceae</taxon>
        <taxon>Oscillatoriophycideae</taxon>
        <taxon>Chroococcales</taxon>
        <taxon>Aphanothecaceae</taxon>
        <taxon>Gloeothece</taxon>
        <taxon>Gloeothece citriformis</taxon>
    </lineage>
</organism>
<dbReference type="Pfam" id="PF26394">
    <property type="entry name" value="Psb34"/>
    <property type="match status" value="1"/>
</dbReference>
<protein>
    <recommendedName>
        <fullName evidence="4">Ssl1498 family light-harvesting-like protein</fullName>
    </recommendedName>
</protein>
<evidence type="ECO:0000313" key="3">
    <source>
        <dbReference type="Proteomes" id="UP000002384"/>
    </source>
</evidence>
<geneLocation type="plasmid" evidence="2 3">
    <name>pP742402</name>
</geneLocation>
<dbReference type="Proteomes" id="UP000002384">
    <property type="component" value="Plasmid pP742402"/>
</dbReference>
<dbReference type="NCBIfam" id="NF033486">
    <property type="entry name" value="harvest_ssl1498"/>
    <property type="match status" value="1"/>
</dbReference>
<evidence type="ECO:0000313" key="2">
    <source>
        <dbReference type="EMBL" id="ACK74101.1"/>
    </source>
</evidence>
<keyword evidence="1" id="KW-0812">Transmembrane</keyword>
<dbReference type="AlphaFoldDB" id="B7KMS9"/>
<dbReference type="KEGG" id="cyc:PCC7424_5534"/>
<keyword evidence="1" id="KW-0472">Membrane</keyword>
<dbReference type="HOGENOM" id="CLU_200793_0_0_3"/>
<dbReference type="EMBL" id="CP001293">
    <property type="protein sequence ID" value="ACK74101.1"/>
    <property type="molecule type" value="Genomic_DNA"/>
</dbReference>
<evidence type="ECO:0000256" key="1">
    <source>
        <dbReference type="SAM" id="Phobius"/>
    </source>
</evidence>
<dbReference type="RefSeq" id="WP_012599606.1">
    <property type="nucleotide sequence ID" value="NC_011737.1"/>
</dbReference>
<reference evidence="3" key="1">
    <citation type="journal article" date="2011" name="MBio">
        <title>Novel metabolic attributes of the genus Cyanothece, comprising a group of unicellular nitrogen-fixing Cyanobacteria.</title>
        <authorList>
            <person name="Bandyopadhyay A."/>
            <person name="Elvitigala T."/>
            <person name="Welsh E."/>
            <person name="Stockel J."/>
            <person name="Liberton M."/>
            <person name="Min H."/>
            <person name="Sherman L.A."/>
            <person name="Pakrasi H.B."/>
        </authorList>
    </citation>
    <scope>NUCLEOTIDE SEQUENCE [LARGE SCALE GENOMIC DNA]</scope>
    <source>
        <strain evidence="3">PCC 7424</strain>
        <plasmid evidence="3">pP742402</plasmid>
    </source>
</reference>
<keyword evidence="1" id="KW-1133">Transmembrane helix</keyword>